<evidence type="ECO:0000256" key="9">
    <source>
        <dbReference type="ARBA" id="ARBA00037922"/>
    </source>
</evidence>
<feature type="domain" description="Dihydrodipicolinate reductase N-terminal" evidence="15">
    <location>
        <begin position="10"/>
        <end position="114"/>
    </location>
</feature>
<keyword evidence="7 13" id="KW-0520">NAD</keyword>
<comment type="subcellular location">
    <subcellularLocation>
        <location evidence="13">Cytoplasm</location>
    </subcellularLocation>
</comment>
<evidence type="ECO:0000256" key="7">
    <source>
        <dbReference type="ARBA" id="ARBA00023027"/>
    </source>
</evidence>
<feature type="binding site" evidence="13">
    <location>
        <begin position="84"/>
        <end position="86"/>
    </location>
    <ligand>
        <name>NAD(+)</name>
        <dbReference type="ChEBI" id="CHEBI:57540"/>
    </ligand>
</feature>
<evidence type="ECO:0000259" key="16">
    <source>
        <dbReference type="Pfam" id="PF05173"/>
    </source>
</evidence>
<keyword evidence="6 13" id="KW-0560">Oxidoreductase</keyword>
<comment type="similarity">
    <text evidence="1 13">Belongs to the DapB family.</text>
</comment>
<feature type="binding site" evidence="13">
    <location>
        <begin position="16"/>
        <end position="21"/>
    </location>
    <ligand>
        <name>NAD(+)</name>
        <dbReference type="ChEBI" id="CHEBI:57540"/>
    </ligand>
</feature>
<dbReference type="InterPro" id="IPR000846">
    <property type="entry name" value="DapB_N"/>
</dbReference>
<comment type="catalytic activity">
    <reaction evidence="12 13">
        <text>(S)-2,3,4,5-tetrahydrodipicolinate + NAD(+) + H2O = (2S,4S)-4-hydroxy-2,3,4,5-tetrahydrodipicolinate + NADH + H(+)</text>
        <dbReference type="Rhea" id="RHEA:35323"/>
        <dbReference type="ChEBI" id="CHEBI:15377"/>
        <dbReference type="ChEBI" id="CHEBI:15378"/>
        <dbReference type="ChEBI" id="CHEBI:16845"/>
        <dbReference type="ChEBI" id="CHEBI:57540"/>
        <dbReference type="ChEBI" id="CHEBI:57945"/>
        <dbReference type="ChEBI" id="CHEBI:67139"/>
        <dbReference type="EC" id="1.17.1.8"/>
    </reaction>
</comment>
<comment type="caution">
    <text evidence="13">Was originally thought to be a dihydrodipicolinate reductase (DHDPR), catalyzing the conversion of dihydrodipicolinate to tetrahydrodipicolinate. However, it was shown in E.coli that the substrate of the enzymatic reaction is not dihydrodipicolinate (DHDP) but in fact (2S,4S)-4-hydroxy-2,3,4,5-tetrahydrodipicolinic acid (HTPA), the product released by the DapA-catalyzed reaction.</text>
</comment>
<dbReference type="HAMAP" id="MF_00102">
    <property type="entry name" value="DapB"/>
    <property type="match status" value="1"/>
</dbReference>
<dbReference type="Gene3D" id="3.40.50.720">
    <property type="entry name" value="NAD(P)-binding Rossmann-like Domain"/>
    <property type="match status" value="1"/>
</dbReference>
<sequence>MEGVEPVEPIRVGVLGAHGRMGSEAVRAVNEAPDTELVAEVTRGDPLRELSDSGARVAVDLTHPDSVMDNLAYCVENGVHAVVGTSGIGEPELETLRGWLGERPTTGVIVVPNFAIGAVLSMRFAEIAARHFESAEIVEMHHPRKADAPSGTAARTAHVVSRAREAAELPPMPDATTRDPDGARGANVDGVPVHAVRMAGLVAHQQVLFGTEGETLSIRHDSHDRRSFMPGLLLAVREVGKRPGVTVGLDPLLGL</sequence>
<dbReference type="FunCoup" id="A0A2T0GZA4">
    <property type="interactions" value="257"/>
</dbReference>
<dbReference type="GO" id="GO:0016726">
    <property type="term" value="F:oxidoreductase activity, acting on CH or CH2 groups, NAD or NADP as acceptor"/>
    <property type="evidence" value="ECO:0007669"/>
    <property type="project" value="UniProtKB-UniRule"/>
</dbReference>
<dbReference type="PIRSF" id="PIRSF000161">
    <property type="entry name" value="DHPR"/>
    <property type="match status" value="1"/>
</dbReference>
<dbReference type="PROSITE" id="PS01298">
    <property type="entry name" value="DAPB"/>
    <property type="match status" value="1"/>
</dbReference>
<keyword evidence="2 13" id="KW-0963">Cytoplasm</keyword>
<evidence type="ECO:0000256" key="11">
    <source>
        <dbReference type="ARBA" id="ARBA00049080"/>
    </source>
</evidence>
<dbReference type="GO" id="GO:0019877">
    <property type="term" value="P:diaminopimelate biosynthetic process"/>
    <property type="evidence" value="ECO:0007669"/>
    <property type="project" value="UniProtKB-UniRule"/>
</dbReference>
<dbReference type="AlphaFoldDB" id="A0A2T0GZA4"/>
<evidence type="ECO:0000259" key="15">
    <source>
        <dbReference type="Pfam" id="PF01113"/>
    </source>
</evidence>
<dbReference type="EC" id="1.17.1.8" evidence="10 13"/>
<dbReference type="InterPro" id="IPR022664">
    <property type="entry name" value="DapB_N_CS"/>
</dbReference>
<dbReference type="Pfam" id="PF05173">
    <property type="entry name" value="DapB_C"/>
    <property type="match status" value="1"/>
</dbReference>
<dbReference type="GO" id="GO:0050661">
    <property type="term" value="F:NADP binding"/>
    <property type="evidence" value="ECO:0007669"/>
    <property type="project" value="UniProtKB-UniRule"/>
</dbReference>
<evidence type="ECO:0000256" key="3">
    <source>
        <dbReference type="ARBA" id="ARBA00022605"/>
    </source>
</evidence>
<dbReference type="SUPFAM" id="SSF55347">
    <property type="entry name" value="Glyceraldehyde-3-phosphate dehydrogenase-like, C-terminal domain"/>
    <property type="match status" value="1"/>
</dbReference>
<dbReference type="UniPathway" id="UPA00034">
    <property type="reaction ID" value="UER00018"/>
</dbReference>
<evidence type="ECO:0000256" key="1">
    <source>
        <dbReference type="ARBA" id="ARBA00006642"/>
    </source>
</evidence>
<dbReference type="InterPro" id="IPR022663">
    <property type="entry name" value="DapB_C"/>
</dbReference>
<organism evidence="17 18">
    <name type="scientific">Actinopolyspora mortivallis</name>
    <dbReference type="NCBI Taxonomy" id="33906"/>
    <lineage>
        <taxon>Bacteria</taxon>
        <taxon>Bacillati</taxon>
        <taxon>Actinomycetota</taxon>
        <taxon>Actinomycetes</taxon>
        <taxon>Actinopolysporales</taxon>
        <taxon>Actinopolysporaceae</taxon>
        <taxon>Actinopolyspora</taxon>
    </lineage>
</organism>
<feature type="binding site" evidence="13">
    <location>
        <position position="142"/>
    </location>
    <ligand>
        <name>(S)-2,3,4,5-tetrahydrodipicolinate</name>
        <dbReference type="ChEBI" id="CHEBI:16845"/>
    </ligand>
</feature>
<dbReference type="PANTHER" id="PTHR20836">
    <property type="entry name" value="DIHYDRODIPICOLINATE REDUCTASE"/>
    <property type="match status" value="1"/>
</dbReference>
<dbReference type="InParanoid" id="A0A2T0GZA4"/>
<evidence type="ECO:0000256" key="12">
    <source>
        <dbReference type="ARBA" id="ARBA00049396"/>
    </source>
</evidence>
<keyword evidence="4 13" id="KW-0521">NADP</keyword>
<feature type="binding site" evidence="13">
    <location>
        <begin position="111"/>
        <end position="114"/>
    </location>
    <ligand>
        <name>NAD(+)</name>
        <dbReference type="ChEBI" id="CHEBI:57540"/>
    </ligand>
</feature>
<feature type="active site" description="Proton donor/acceptor" evidence="13">
    <location>
        <position position="141"/>
    </location>
</feature>
<keyword evidence="8 13" id="KW-0457">Lysine biosynthesis</keyword>
<comment type="function">
    <text evidence="13">Catalyzes the conversion of 4-hydroxy-tetrahydrodipicolinate (HTPA) to tetrahydrodipicolinate.</text>
</comment>
<dbReference type="InterPro" id="IPR023940">
    <property type="entry name" value="DHDPR_bac"/>
</dbReference>
<dbReference type="GO" id="GO:0009089">
    <property type="term" value="P:lysine biosynthetic process via diaminopimelate"/>
    <property type="evidence" value="ECO:0007669"/>
    <property type="project" value="UniProtKB-UniRule"/>
</dbReference>
<evidence type="ECO:0000313" key="18">
    <source>
        <dbReference type="Proteomes" id="UP000239352"/>
    </source>
</evidence>
<name>A0A2T0GZA4_ACTMO</name>
<dbReference type="Pfam" id="PF01113">
    <property type="entry name" value="DapB_N"/>
    <property type="match status" value="1"/>
</dbReference>
<evidence type="ECO:0000256" key="5">
    <source>
        <dbReference type="ARBA" id="ARBA00022915"/>
    </source>
</evidence>
<evidence type="ECO:0000256" key="8">
    <source>
        <dbReference type="ARBA" id="ARBA00023154"/>
    </source>
</evidence>
<evidence type="ECO:0000256" key="2">
    <source>
        <dbReference type="ARBA" id="ARBA00022490"/>
    </source>
</evidence>
<evidence type="ECO:0000256" key="4">
    <source>
        <dbReference type="ARBA" id="ARBA00022857"/>
    </source>
</evidence>
<feature type="binding site" evidence="13">
    <location>
        <begin position="151"/>
        <end position="152"/>
    </location>
    <ligand>
        <name>(S)-2,3,4,5-tetrahydrodipicolinate</name>
        <dbReference type="ChEBI" id="CHEBI:16845"/>
    </ligand>
</feature>
<dbReference type="EMBL" id="PVSR01000004">
    <property type="protein sequence ID" value="PRW64434.1"/>
    <property type="molecule type" value="Genomic_DNA"/>
</dbReference>
<keyword evidence="3 13" id="KW-0028">Amino-acid biosynthesis</keyword>
<reference evidence="17 18" key="1">
    <citation type="submission" date="2018-03" db="EMBL/GenBank/DDBJ databases">
        <title>Actinopolyspora mortivallis from Sahara, screening for active biomolecules.</title>
        <authorList>
            <person name="Selama O."/>
            <person name="Wellington E.M.H."/>
            <person name="Hacene H."/>
        </authorList>
    </citation>
    <scope>NUCLEOTIDE SEQUENCE [LARGE SCALE GENOMIC DNA]</scope>
    <source>
        <strain evidence="17 18">M5A</strain>
    </source>
</reference>
<dbReference type="GO" id="GO:0051287">
    <property type="term" value="F:NAD binding"/>
    <property type="evidence" value="ECO:0007669"/>
    <property type="project" value="UniProtKB-UniRule"/>
</dbReference>
<dbReference type="SUPFAM" id="SSF51735">
    <property type="entry name" value="NAD(P)-binding Rossmann-fold domains"/>
    <property type="match status" value="1"/>
</dbReference>
<dbReference type="Gene3D" id="3.30.360.10">
    <property type="entry name" value="Dihydrodipicolinate Reductase, domain 2"/>
    <property type="match status" value="1"/>
</dbReference>
<protein>
    <recommendedName>
        <fullName evidence="10 13">4-hydroxy-tetrahydrodipicolinate reductase</fullName>
        <shortName evidence="13">HTPA reductase</shortName>
        <ecNumber evidence="10 13">1.17.1.8</ecNumber>
    </recommendedName>
</protein>
<evidence type="ECO:0000256" key="10">
    <source>
        <dbReference type="ARBA" id="ARBA00038983"/>
    </source>
</evidence>
<evidence type="ECO:0000256" key="13">
    <source>
        <dbReference type="HAMAP-Rule" id="MF_00102"/>
    </source>
</evidence>
<comment type="pathway">
    <text evidence="9 13">Amino-acid biosynthesis; L-lysine biosynthesis via DAP pathway; (S)-tetrahydrodipicolinate from L-aspartate: step 4/4.</text>
</comment>
<feature type="active site" description="Proton donor" evidence="13">
    <location>
        <position position="145"/>
    </location>
</feature>
<feature type="binding site" evidence="13">
    <location>
        <position position="40"/>
    </location>
    <ligand>
        <name>NAD(+)</name>
        <dbReference type="ChEBI" id="CHEBI:57540"/>
    </ligand>
</feature>
<evidence type="ECO:0000256" key="14">
    <source>
        <dbReference type="SAM" id="MobiDB-lite"/>
    </source>
</evidence>
<comment type="subunit">
    <text evidence="13">Homotetramer.</text>
</comment>
<dbReference type="InterPro" id="IPR036291">
    <property type="entry name" value="NAD(P)-bd_dom_sf"/>
</dbReference>
<feature type="domain" description="Dihydrodipicolinate reductase C-terminal" evidence="16">
    <location>
        <begin position="117"/>
        <end position="250"/>
    </location>
</feature>
<dbReference type="GO" id="GO:0005829">
    <property type="term" value="C:cytosol"/>
    <property type="evidence" value="ECO:0007669"/>
    <property type="project" value="TreeGrafter"/>
</dbReference>
<accession>A0A2T0GZA4</accession>
<dbReference type="CDD" id="cd02274">
    <property type="entry name" value="DHDPR_N"/>
    <property type="match status" value="1"/>
</dbReference>
<feature type="region of interest" description="Disordered" evidence="14">
    <location>
        <begin position="163"/>
        <end position="186"/>
    </location>
</feature>
<comment type="caution">
    <text evidence="13">Lacks conserved residue(s) required for the propagation of feature annotation.</text>
</comment>
<dbReference type="PANTHER" id="PTHR20836:SF0">
    <property type="entry name" value="4-HYDROXY-TETRAHYDRODIPICOLINATE REDUCTASE 1, CHLOROPLASTIC-RELATED"/>
    <property type="match status" value="1"/>
</dbReference>
<dbReference type="GO" id="GO:0008839">
    <property type="term" value="F:4-hydroxy-tetrahydrodipicolinate reductase"/>
    <property type="evidence" value="ECO:0007669"/>
    <property type="project" value="UniProtKB-UniRule"/>
</dbReference>
<dbReference type="NCBIfam" id="TIGR00036">
    <property type="entry name" value="dapB"/>
    <property type="match status" value="1"/>
</dbReference>
<keyword evidence="5 13" id="KW-0220">Diaminopimelate biosynthesis</keyword>
<dbReference type="STRING" id="1050202.GCA_000384035_02200"/>
<dbReference type="Proteomes" id="UP000239352">
    <property type="component" value="Unassembled WGS sequence"/>
</dbReference>
<comment type="catalytic activity">
    <reaction evidence="11 13">
        <text>(S)-2,3,4,5-tetrahydrodipicolinate + NADP(+) + H2O = (2S,4S)-4-hydroxy-2,3,4,5-tetrahydrodipicolinate + NADPH + H(+)</text>
        <dbReference type="Rhea" id="RHEA:35331"/>
        <dbReference type="ChEBI" id="CHEBI:15377"/>
        <dbReference type="ChEBI" id="CHEBI:15378"/>
        <dbReference type="ChEBI" id="CHEBI:16845"/>
        <dbReference type="ChEBI" id="CHEBI:57783"/>
        <dbReference type="ChEBI" id="CHEBI:58349"/>
        <dbReference type="ChEBI" id="CHEBI:67139"/>
        <dbReference type="EC" id="1.17.1.8"/>
    </reaction>
</comment>
<evidence type="ECO:0000256" key="6">
    <source>
        <dbReference type="ARBA" id="ARBA00023002"/>
    </source>
</evidence>
<keyword evidence="18" id="KW-1185">Reference proteome</keyword>
<gene>
    <name evidence="13" type="primary">dapB</name>
    <name evidence="17" type="ORF">CEP50_05835</name>
</gene>
<comment type="caution">
    <text evidence="17">The sequence shown here is derived from an EMBL/GenBank/DDBJ whole genome shotgun (WGS) entry which is preliminary data.</text>
</comment>
<dbReference type="FunFam" id="3.30.360.10:FF:000009">
    <property type="entry name" value="4-hydroxy-tetrahydrodipicolinate reductase"/>
    <property type="match status" value="1"/>
</dbReference>
<evidence type="ECO:0000313" key="17">
    <source>
        <dbReference type="EMBL" id="PRW64434.1"/>
    </source>
</evidence>
<proteinExistence type="inferred from homology"/>